<accession>A0ABR9AN39</accession>
<proteinExistence type="predicted"/>
<evidence type="ECO:0008006" key="3">
    <source>
        <dbReference type="Google" id="ProtNLM"/>
    </source>
</evidence>
<organism evidence="1 2">
    <name type="scientific">Echinicola arenosa</name>
    <dbReference type="NCBI Taxonomy" id="2774144"/>
    <lineage>
        <taxon>Bacteria</taxon>
        <taxon>Pseudomonadati</taxon>
        <taxon>Bacteroidota</taxon>
        <taxon>Cytophagia</taxon>
        <taxon>Cytophagales</taxon>
        <taxon>Cyclobacteriaceae</taxon>
        <taxon>Echinicola</taxon>
    </lineage>
</organism>
<name>A0ABR9AN39_9BACT</name>
<sequence>MKRVLIILIALILVIYQGMSQDWSEGQSVFESDAEKELLLSQAQPIDLLKALHAKDEVDMKQFEKLTEKLDKKADKKHFVEWFVGEVFHKSHQYVLKNYHRHSTFNETLERGAYDCVSGSAVLGLLLDRYGFDFEIIETDFHVFVLVHDNDKTYVLESTEPLSGFIKDQDEVKDYIAVFMPRKQNQSKRDRSELAGLSDRAGEENTIYSSISLKELAGLQYYNDAILHFNEGQQGTALKQLKKAKGIYPSDRVNAFDQYLSQLESESKKLARR</sequence>
<protein>
    <recommendedName>
        <fullName evidence="3">Transglutaminase-like domain-containing protein</fullName>
    </recommendedName>
</protein>
<reference evidence="1 2" key="1">
    <citation type="submission" date="2020-09" db="EMBL/GenBank/DDBJ databases">
        <title>Echinicola sp. CAU 1574 isolated from sand of Sido Beach.</title>
        <authorList>
            <person name="Kim W."/>
        </authorList>
    </citation>
    <scope>NUCLEOTIDE SEQUENCE [LARGE SCALE GENOMIC DNA]</scope>
    <source>
        <strain evidence="1 2">CAU 1574</strain>
    </source>
</reference>
<evidence type="ECO:0000313" key="1">
    <source>
        <dbReference type="EMBL" id="MBD8490223.1"/>
    </source>
</evidence>
<evidence type="ECO:0000313" key="2">
    <source>
        <dbReference type="Proteomes" id="UP000647133"/>
    </source>
</evidence>
<dbReference type="RefSeq" id="WP_192011111.1">
    <property type="nucleotide sequence ID" value="NZ_JACYTQ010000006.1"/>
</dbReference>
<keyword evidence="2" id="KW-1185">Reference proteome</keyword>
<dbReference type="EMBL" id="JACYTQ010000006">
    <property type="protein sequence ID" value="MBD8490223.1"/>
    <property type="molecule type" value="Genomic_DNA"/>
</dbReference>
<comment type="caution">
    <text evidence="1">The sequence shown here is derived from an EMBL/GenBank/DDBJ whole genome shotgun (WGS) entry which is preliminary data.</text>
</comment>
<dbReference type="Proteomes" id="UP000647133">
    <property type="component" value="Unassembled WGS sequence"/>
</dbReference>
<gene>
    <name evidence="1" type="ORF">IFO69_15820</name>
</gene>